<evidence type="ECO:0000313" key="1">
    <source>
        <dbReference type="EMBL" id="MCT7967207.1"/>
    </source>
</evidence>
<reference evidence="1 2" key="1">
    <citation type="journal article" date="2022" name="Front. Microbiol.">
        <title>High genomic differentiation and limited gene flow indicate recent cryptic speciation within the genus Laspinema (cyanobacteria).</title>
        <authorList>
            <person name="Stanojkovic A."/>
            <person name="Skoupy S."/>
            <person name="Skaloud P."/>
            <person name="Dvorak P."/>
        </authorList>
    </citation>
    <scope>NUCLEOTIDE SEQUENCE [LARGE SCALE GENOMIC DNA]</scope>
    <source>
        <strain evidence="1 2">D2a</strain>
    </source>
</reference>
<dbReference type="EMBL" id="JAMXFF010000017">
    <property type="protein sequence ID" value="MCT7967207.1"/>
    <property type="molecule type" value="Genomic_DNA"/>
</dbReference>
<comment type="caution">
    <text evidence="1">The sequence shown here is derived from an EMBL/GenBank/DDBJ whole genome shotgun (WGS) entry which is preliminary data.</text>
</comment>
<evidence type="ECO:0000313" key="2">
    <source>
        <dbReference type="Proteomes" id="UP001525890"/>
    </source>
</evidence>
<accession>A0ABT2MUW4</accession>
<protein>
    <recommendedName>
        <fullName evidence="3">Transcriptional regulator</fullName>
    </recommendedName>
</protein>
<sequence length="79" mass="9474">MKSRDRFAIKCFFFSDLGLEARLELMENRLMLCRARDKSFPEKPLPEDFYQVVVSNRHLDVLKSEINWVQQRLVLDINN</sequence>
<keyword evidence="2" id="KW-1185">Reference proteome</keyword>
<proteinExistence type="predicted"/>
<dbReference type="RefSeq" id="WP_368006804.1">
    <property type="nucleotide sequence ID" value="NZ_JAMXFF010000017.1"/>
</dbReference>
<gene>
    <name evidence="1" type="ORF">NG799_12755</name>
</gene>
<organism evidence="1 2">
    <name type="scientific">Laspinema palackyanum D2a</name>
    <dbReference type="NCBI Taxonomy" id="2953684"/>
    <lineage>
        <taxon>Bacteria</taxon>
        <taxon>Bacillati</taxon>
        <taxon>Cyanobacteriota</taxon>
        <taxon>Cyanophyceae</taxon>
        <taxon>Oscillatoriophycideae</taxon>
        <taxon>Oscillatoriales</taxon>
        <taxon>Laspinemataceae</taxon>
        <taxon>Laspinema</taxon>
        <taxon>Laspinema palackyanum</taxon>
    </lineage>
</organism>
<dbReference type="Proteomes" id="UP001525890">
    <property type="component" value="Unassembled WGS sequence"/>
</dbReference>
<evidence type="ECO:0008006" key="3">
    <source>
        <dbReference type="Google" id="ProtNLM"/>
    </source>
</evidence>
<name>A0ABT2MUW4_9CYAN</name>